<dbReference type="EMBL" id="CP041405">
    <property type="protein sequence ID" value="QDM44730.1"/>
    <property type="molecule type" value="Genomic_DNA"/>
</dbReference>
<gene>
    <name evidence="2" type="ORF">FLT43_15560</name>
    <name evidence="1" type="ORF">M5W83_18490</name>
</gene>
<dbReference type="Gene3D" id="3.40.1580.10">
    <property type="entry name" value="SMI1/KNR4-like"/>
    <property type="match status" value="1"/>
</dbReference>
<accession>A0AAP9DVK2</accession>
<dbReference type="GeneID" id="76997380"/>
<reference evidence="2 3" key="1">
    <citation type="submission" date="2019-07" db="EMBL/GenBank/DDBJ databases">
        <title>Paenibacillus thiaminolyticus NRRL B-4156.</title>
        <authorList>
            <person name="Hehnly C."/>
            <person name="Zhang L."/>
        </authorList>
    </citation>
    <scope>NUCLEOTIDE SEQUENCE [LARGE SCALE GENOMIC DNA]</scope>
    <source>
        <strain evidence="2 3">NRRL B-4156</strain>
    </source>
</reference>
<dbReference type="InterPro" id="IPR037883">
    <property type="entry name" value="Knr4/Smi1-like_sf"/>
</dbReference>
<dbReference type="EMBL" id="JAMDMM010000035">
    <property type="protein sequence ID" value="MCY9609136.1"/>
    <property type="molecule type" value="Genomic_DNA"/>
</dbReference>
<dbReference type="Proteomes" id="UP000315377">
    <property type="component" value="Chromosome"/>
</dbReference>
<dbReference type="RefSeq" id="WP_087444295.1">
    <property type="nucleotide sequence ID" value="NZ_CABMNB010000045.1"/>
</dbReference>
<evidence type="ECO:0000313" key="3">
    <source>
        <dbReference type="Proteomes" id="UP000315377"/>
    </source>
</evidence>
<keyword evidence="4" id="KW-1185">Reference proteome</keyword>
<proteinExistence type="predicted"/>
<evidence type="ECO:0000313" key="1">
    <source>
        <dbReference type="EMBL" id="MCY9609136.1"/>
    </source>
</evidence>
<dbReference type="Proteomes" id="UP001209276">
    <property type="component" value="Unassembled WGS sequence"/>
</dbReference>
<dbReference type="Pfam" id="PF14568">
    <property type="entry name" value="SUKH_6"/>
    <property type="match status" value="1"/>
</dbReference>
<evidence type="ECO:0000313" key="2">
    <source>
        <dbReference type="EMBL" id="QDM44730.1"/>
    </source>
</evidence>
<reference evidence="1 4" key="2">
    <citation type="submission" date="2022-05" db="EMBL/GenBank/DDBJ databases">
        <title>Genome Sequencing of Bee-Associated Microbes.</title>
        <authorList>
            <person name="Dunlap C."/>
        </authorList>
    </citation>
    <scope>NUCLEOTIDE SEQUENCE [LARGE SCALE GENOMIC DNA]</scope>
    <source>
        <strain evidence="1 4">NRRL B-14613</strain>
    </source>
</reference>
<protein>
    <submittedName>
        <fullName evidence="1">SMI1/KNR4 family protein</fullName>
    </submittedName>
</protein>
<sequence>MHGTEELEKYLNIKIPESYIKWFSDTKDYRRYNSIILRSEHGEFIVKQWLDIKYEGLNSIGEIYTESRDQLLEGIVPIAFTDIDDYICLFYSNGRHQEPSIILWDYELALEELEEGLIHIANDFLEFTKMLIFK</sequence>
<name>A0AAP9DVK2_PANTH</name>
<dbReference type="SUPFAM" id="SSF160631">
    <property type="entry name" value="SMI1/KNR4-like"/>
    <property type="match status" value="1"/>
</dbReference>
<dbReference type="AlphaFoldDB" id="A0AAP9DVK2"/>
<evidence type="ECO:0000313" key="4">
    <source>
        <dbReference type="Proteomes" id="UP001209276"/>
    </source>
</evidence>
<organism evidence="2 3">
    <name type="scientific">Paenibacillus thiaminolyticus</name>
    <name type="common">Bacillus thiaminolyticus</name>
    <dbReference type="NCBI Taxonomy" id="49283"/>
    <lineage>
        <taxon>Bacteria</taxon>
        <taxon>Bacillati</taxon>
        <taxon>Bacillota</taxon>
        <taxon>Bacilli</taxon>
        <taxon>Bacillales</taxon>
        <taxon>Paenibacillaceae</taxon>
        <taxon>Paenibacillus</taxon>
    </lineage>
</organism>